<evidence type="ECO:0000313" key="2">
    <source>
        <dbReference type="EMBL" id="MFD1018605.1"/>
    </source>
</evidence>
<gene>
    <name evidence="2" type="ORF">ACFQ2J_05255</name>
</gene>
<dbReference type="InterPro" id="IPR021560">
    <property type="entry name" value="DUF3021"/>
</dbReference>
<evidence type="ECO:0000313" key="3">
    <source>
        <dbReference type="Proteomes" id="UP001596990"/>
    </source>
</evidence>
<reference evidence="3" key="1">
    <citation type="journal article" date="2019" name="Int. J. Syst. Evol. Microbiol.">
        <title>The Global Catalogue of Microorganisms (GCM) 10K type strain sequencing project: providing services to taxonomists for standard genome sequencing and annotation.</title>
        <authorList>
            <consortium name="The Broad Institute Genomics Platform"/>
            <consortium name="The Broad Institute Genome Sequencing Center for Infectious Disease"/>
            <person name="Wu L."/>
            <person name="Ma J."/>
        </authorList>
    </citation>
    <scope>NUCLEOTIDE SEQUENCE [LARGE SCALE GENOMIC DNA]</scope>
    <source>
        <strain evidence="3">CCUG 56607</strain>
    </source>
</reference>
<name>A0ABW3KY65_9BACI</name>
<dbReference type="Pfam" id="PF11457">
    <property type="entry name" value="DUF3021"/>
    <property type="match status" value="1"/>
</dbReference>
<evidence type="ECO:0000256" key="1">
    <source>
        <dbReference type="SAM" id="Phobius"/>
    </source>
</evidence>
<organism evidence="2 3">
    <name type="scientific">Thalassobacillus hwangdonensis</name>
    <dbReference type="NCBI Taxonomy" id="546108"/>
    <lineage>
        <taxon>Bacteria</taxon>
        <taxon>Bacillati</taxon>
        <taxon>Bacillota</taxon>
        <taxon>Bacilli</taxon>
        <taxon>Bacillales</taxon>
        <taxon>Bacillaceae</taxon>
        <taxon>Thalassobacillus</taxon>
    </lineage>
</organism>
<keyword evidence="1" id="KW-0812">Transmembrane</keyword>
<protein>
    <submittedName>
        <fullName evidence="2">DUF3021 domain-containing protein</fullName>
    </submittedName>
</protein>
<feature type="transmembrane region" description="Helical" evidence="1">
    <location>
        <begin position="100"/>
        <end position="121"/>
    </location>
</feature>
<dbReference type="Proteomes" id="UP001596990">
    <property type="component" value="Unassembled WGS sequence"/>
</dbReference>
<sequence length="136" mass="15518">MKRFLKSSIFGIFFGGFIAVVIQSSFVLAGEEMIDGVLFIKNSLASIFLGWLFSVTPLFFRIRSLNLPVQTLLHFLTVTVIYLLLALGVGWVPFDLSSLLFALIGMILIYTISWIGFYLYFKNEAKRLNDQLNHIR</sequence>
<feature type="transmembrane region" description="Helical" evidence="1">
    <location>
        <begin position="72"/>
        <end position="94"/>
    </location>
</feature>
<keyword evidence="1" id="KW-1133">Transmembrane helix</keyword>
<dbReference type="RefSeq" id="WP_386057233.1">
    <property type="nucleotide sequence ID" value="NZ_JBHTKL010000001.1"/>
</dbReference>
<comment type="caution">
    <text evidence="2">The sequence shown here is derived from an EMBL/GenBank/DDBJ whole genome shotgun (WGS) entry which is preliminary data.</text>
</comment>
<proteinExistence type="predicted"/>
<keyword evidence="1" id="KW-0472">Membrane</keyword>
<keyword evidence="3" id="KW-1185">Reference proteome</keyword>
<feature type="transmembrane region" description="Helical" evidence="1">
    <location>
        <begin position="39"/>
        <end position="60"/>
    </location>
</feature>
<accession>A0ABW3KY65</accession>
<dbReference type="EMBL" id="JBHTKL010000001">
    <property type="protein sequence ID" value="MFD1018605.1"/>
    <property type="molecule type" value="Genomic_DNA"/>
</dbReference>